<accession>A0A512M913</accession>
<dbReference type="AlphaFoldDB" id="A0A512M913"/>
<dbReference type="Proteomes" id="UP000321577">
    <property type="component" value="Unassembled WGS sequence"/>
</dbReference>
<reference evidence="1 2" key="1">
    <citation type="submission" date="2019-07" db="EMBL/GenBank/DDBJ databases">
        <title>Whole genome shotgun sequence of Brevifollis gellanilyticus NBRC 108608.</title>
        <authorList>
            <person name="Hosoyama A."/>
            <person name="Uohara A."/>
            <person name="Ohji S."/>
            <person name="Ichikawa N."/>
        </authorList>
    </citation>
    <scope>NUCLEOTIDE SEQUENCE [LARGE SCALE GENOMIC DNA]</scope>
    <source>
        <strain evidence="1 2">NBRC 108608</strain>
    </source>
</reference>
<evidence type="ECO:0000313" key="1">
    <source>
        <dbReference type="EMBL" id="GEP43212.1"/>
    </source>
</evidence>
<name>A0A512M913_9BACT</name>
<sequence>MVEDFDSAPTGTFQKGFLDIHRWTEEFRQRARAWSSIEVTPEGSGKALRVCVSDPQAFTAGAGSFLRLAPYYPPETDALRLRVKVLTGQVSIYVGGPTAYYGNSDVYSEPQTIHASAKLEWVEIICHLNHPTWRNYRRSGFSTEAPRNYYNRWAQEDVGVFLAPDSLGECLIDDIEILALGEGKPFASFAPEQVQEVKQIVTFEDGKLDHVFNLYMAAAEAEWFDESWIRSRHLRFKPMQLEVNDSGLKGLNVLECKGATAEEVQCTGVRTSGADANGIRLTINVHAPGQSNSLVGAGAIVPMDFLVFVAADGQAFPWESLEPSAELRAKGGPGFDYNLTHRVIAARKDLNFAIYQTRRYLKPDEWTHLVLPTADFTCIYGQGSMRDRFLNHDDLRSEEVIAFAWLNPWCRQGRRDEPVTTSVEKLSFVKVPGTAAEHRSFWQVPDVKQLQHRDEESPGLRKLHIWLPGDPEPPSLLR</sequence>
<organism evidence="1 2">
    <name type="scientific">Brevifollis gellanilyticus</name>
    <dbReference type="NCBI Taxonomy" id="748831"/>
    <lineage>
        <taxon>Bacteria</taxon>
        <taxon>Pseudomonadati</taxon>
        <taxon>Verrucomicrobiota</taxon>
        <taxon>Verrucomicrobiia</taxon>
        <taxon>Verrucomicrobiales</taxon>
        <taxon>Verrucomicrobiaceae</taxon>
    </lineage>
</organism>
<comment type="caution">
    <text evidence="1">The sequence shown here is derived from an EMBL/GenBank/DDBJ whole genome shotgun (WGS) entry which is preliminary data.</text>
</comment>
<protein>
    <submittedName>
        <fullName evidence="1">Uncharacterized protein</fullName>
    </submittedName>
</protein>
<dbReference type="EMBL" id="BKAG01000015">
    <property type="protein sequence ID" value="GEP43212.1"/>
    <property type="molecule type" value="Genomic_DNA"/>
</dbReference>
<gene>
    <name evidence="1" type="ORF">BGE01nite_25030</name>
</gene>
<evidence type="ECO:0000313" key="2">
    <source>
        <dbReference type="Proteomes" id="UP000321577"/>
    </source>
</evidence>
<proteinExistence type="predicted"/>
<keyword evidence="2" id="KW-1185">Reference proteome</keyword>